<evidence type="ECO:0000313" key="1">
    <source>
        <dbReference type="EMBL" id="KAK7236776.1"/>
    </source>
</evidence>
<proteinExistence type="predicted"/>
<sequence length="245" mass="27627">MEFRKRGFVPLGVAVVVAAAVFLTATRIRSDGDWSTTDLSALYSCSNGDPGVAQAYADGSFEINDVRLNTAVRRARARASQVDWYVVAQNNDASSYDCARMLFRVHHDIMHQEMLYVGTGDDGSEWFADGEDYWFNITQYEVGDDAGKWRAKDEGKAWSSVFLAGTYKGSKYFGYYFCGPPVAVTERGIAYILKDTAHADTDFHEMIKDKMETMGVLEYGEYEEVAQTDDCAYTWPTAGFRRRER</sequence>
<dbReference type="Proteomes" id="UP001363151">
    <property type="component" value="Unassembled WGS sequence"/>
</dbReference>
<evidence type="ECO:0000313" key="2">
    <source>
        <dbReference type="Proteomes" id="UP001363151"/>
    </source>
</evidence>
<protein>
    <submittedName>
        <fullName evidence="1">Uncharacterized protein</fullName>
    </submittedName>
</protein>
<comment type="caution">
    <text evidence="1">The sequence shown here is derived from an EMBL/GenBank/DDBJ whole genome shotgun (WGS) entry which is preliminary data.</text>
</comment>
<organism evidence="1 2">
    <name type="scientific">Aureococcus anophagefferens</name>
    <name type="common">Harmful bloom alga</name>
    <dbReference type="NCBI Taxonomy" id="44056"/>
    <lineage>
        <taxon>Eukaryota</taxon>
        <taxon>Sar</taxon>
        <taxon>Stramenopiles</taxon>
        <taxon>Ochrophyta</taxon>
        <taxon>Pelagophyceae</taxon>
        <taxon>Pelagomonadales</taxon>
        <taxon>Pelagomonadaceae</taxon>
        <taxon>Aureococcus</taxon>
    </lineage>
</organism>
<accession>A0ABR1FRM9</accession>
<dbReference type="EMBL" id="JBBJCI010000257">
    <property type="protein sequence ID" value="KAK7236776.1"/>
    <property type="molecule type" value="Genomic_DNA"/>
</dbReference>
<name>A0ABR1FRM9_AURAN</name>
<gene>
    <name evidence="1" type="ORF">SO694_00093045</name>
</gene>
<keyword evidence="2" id="KW-1185">Reference proteome</keyword>
<reference evidence="1 2" key="1">
    <citation type="submission" date="2024-03" db="EMBL/GenBank/DDBJ databases">
        <title>Aureococcus anophagefferens CCMP1851 and Kratosvirus quantuckense: Draft genome of a second virus-susceptible host strain in the model system.</title>
        <authorList>
            <person name="Chase E."/>
            <person name="Truchon A.R."/>
            <person name="Schepens W."/>
            <person name="Wilhelm S.W."/>
        </authorList>
    </citation>
    <scope>NUCLEOTIDE SEQUENCE [LARGE SCALE GENOMIC DNA]</scope>
    <source>
        <strain evidence="1 2">CCMP1851</strain>
    </source>
</reference>